<dbReference type="InterPro" id="IPR006367">
    <property type="entry name" value="Sirohaem_synthase_N"/>
</dbReference>
<dbReference type="EMBL" id="OMOD01000007">
    <property type="protein sequence ID" value="SPF32263.1"/>
    <property type="molecule type" value="Genomic_DNA"/>
</dbReference>
<dbReference type="PANTHER" id="PTHR35330">
    <property type="entry name" value="SIROHEME BIOSYNTHESIS PROTEIN MET8"/>
    <property type="match status" value="1"/>
</dbReference>
<feature type="domain" description="Siroheme synthase central" evidence="7">
    <location>
        <begin position="124"/>
        <end position="151"/>
    </location>
</feature>
<dbReference type="AlphaFoldDB" id="A0A2U3JXV0"/>
<sequence length="196" mass="21497">MKTSNQNLFPLMIRLAGRKCVVIGAGDVAVAKIEGLLSCGAKVVVVGPKAVHRIQQWANAGHLVWRPRRFSAQDLTDAFLAIAATGSPSTNESVFRACQARKILCNSVDDPQHCDFFYPAVVHRGPLQIAVSTSGCSPALAARLRKELARQFGPEWAAFVRRVGEKRHEILSTAPSARRKKLLKEIAIPPIELRRI</sequence>
<evidence type="ECO:0000313" key="9">
    <source>
        <dbReference type="Proteomes" id="UP000238701"/>
    </source>
</evidence>
<name>A0A2U3JXV0_9BACT</name>
<dbReference type="Pfam" id="PF13241">
    <property type="entry name" value="NAD_binding_7"/>
    <property type="match status" value="1"/>
</dbReference>
<keyword evidence="4" id="KW-0520">NAD</keyword>
<dbReference type="UniPathway" id="UPA00262">
    <property type="reaction ID" value="UER00222"/>
</dbReference>
<evidence type="ECO:0000256" key="6">
    <source>
        <dbReference type="ARBA" id="ARBA00047561"/>
    </source>
</evidence>
<evidence type="ECO:0000256" key="2">
    <source>
        <dbReference type="ARBA" id="ARBA00012400"/>
    </source>
</evidence>
<keyword evidence="5" id="KW-0627">Porphyrin biosynthesis</keyword>
<evidence type="ECO:0000313" key="8">
    <source>
        <dbReference type="EMBL" id="SPF32263.1"/>
    </source>
</evidence>
<dbReference type="EC" id="1.3.1.76" evidence="2"/>
<reference evidence="9" key="1">
    <citation type="submission" date="2018-02" db="EMBL/GenBank/DDBJ databases">
        <authorList>
            <person name="Hausmann B."/>
        </authorList>
    </citation>
    <scope>NUCLEOTIDE SEQUENCE [LARGE SCALE GENOMIC DNA]</scope>
    <source>
        <strain evidence="9">Peat soil MAG SbA1</strain>
    </source>
</reference>
<dbReference type="GO" id="GO:0019354">
    <property type="term" value="P:siroheme biosynthetic process"/>
    <property type="evidence" value="ECO:0007669"/>
    <property type="project" value="UniProtKB-UniPathway"/>
</dbReference>
<proteinExistence type="predicted"/>
<dbReference type="Gene3D" id="3.40.50.720">
    <property type="entry name" value="NAD(P)-binding Rossmann-like Domain"/>
    <property type="match status" value="1"/>
</dbReference>
<dbReference type="InterPro" id="IPR036291">
    <property type="entry name" value="NAD(P)-bd_dom_sf"/>
</dbReference>
<dbReference type="SUPFAM" id="SSF75615">
    <property type="entry name" value="Siroheme synthase middle domains-like"/>
    <property type="match status" value="1"/>
</dbReference>
<dbReference type="InterPro" id="IPR042518">
    <property type="entry name" value="SirC_C"/>
</dbReference>
<organism evidence="8 9">
    <name type="scientific">Candidatus Sulfotelmatobacter kueseliae</name>
    <dbReference type="NCBI Taxonomy" id="2042962"/>
    <lineage>
        <taxon>Bacteria</taxon>
        <taxon>Pseudomonadati</taxon>
        <taxon>Acidobacteriota</taxon>
        <taxon>Terriglobia</taxon>
        <taxon>Terriglobales</taxon>
        <taxon>Candidatus Korobacteraceae</taxon>
        <taxon>Candidatus Sulfotelmatobacter</taxon>
    </lineage>
</organism>
<dbReference type="Proteomes" id="UP000238701">
    <property type="component" value="Unassembled WGS sequence"/>
</dbReference>
<dbReference type="PANTHER" id="PTHR35330:SF1">
    <property type="entry name" value="SIROHEME BIOSYNTHESIS PROTEIN MET8"/>
    <property type="match status" value="1"/>
</dbReference>
<comment type="catalytic activity">
    <reaction evidence="6">
        <text>precorrin-2 + NAD(+) = sirohydrochlorin + NADH + 2 H(+)</text>
        <dbReference type="Rhea" id="RHEA:15613"/>
        <dbReference type="ChEBI" id="CHEBI:15378"/>
        <dbReference type="ChEBI" id="CHEBI:57540"/>
        <dbReference type="ChEBI" id="CHEBI:57945"/>
        <dbReference type="ChEBI" id="CHEBI:58351"/>
        <dbReference type="ChEBI" id="CHEBI:58827"/>
        <dbReference type="EC" id="1.3.1.76"/>
    </reaction>
</comment>
<dbReference type="SUPFAM" id="SSF51735">
    <property type="entry name" value="NAD(P)-binding Rossmann-fold domains"/>
    <property type="match status" value="1"/>
</dbReference>
<evidence type="ECO:0000256" key="5">
    <source>
        <dbReference type="ARBA" id="ARBA00023244"/>
    </source>
</evidence>
<dbReference type="Pfam" id="PF14824">
    <property type="entry name" value="Sirohm_synth_M"/>
    <property type="match status" value="1"/>
</dbReference>
<accession>A0A2U3JXV0</accession>
<comment type="pathway">
    <text evidence="1">Porphyrin-containing compound metabolism; siroheme biosynthesis; sirohydrochlorin from precorrin-2: step 1/1.</text>
</comment>
<keyword evidence="3" id="KW-0560">Oxidoreductase</keyword>
<evidence type="ECO:0000256" key="3">
    <source>
        <dbReference type="ARBA" id="ARBA00023002"/>
    </source>
</evidence>
<dbReference type="GO" id="GO:0043115">
    <property type="term" value="F:precorrin-2 dehydrogenase activity"/>
    <property type="evidence" value="ECO:0007669"/>
    <property type="project" value="UniProtKB-EC"/>
</dbReference>
<dbReference type="InterPro" id="IPR028161">
    <property type="entry name" value="Met8-like"/>
</dbReference>
<dbReference type="InterPro" id="IPR028281">
    <property type="entry name" value="Sirohaem_synthase_central"/>
</dbReference>
<dbReference type="NCBIfam" id="TIGR01470">
    <property type="entry name" value="cysG_Nterm"/>
    <property type="match status" value="1"/>
</dbReference>
<protein>
    <recommendedName>
        <fullName evidence="2">precorrin-2 dehydrogenase</fullName>
        <ecNumber evidence="2">1.3.1.76</ecNumber>
    </recommendedName>
</protein>
<gene>
    <name evidence="8" type="primary">dsrV</name>
    <name evidence="8" type="ORF">SBA1_1040029</name>
</gene>
<evidence type="ECO:0000256" key="1">
    <source>
        <dbReference type="ARBA" id="ARBA00005010"/>
    </source>
</evidence>
<evidence type="ECO:0000259" key="7">
    <source>
        <dbReference type="Pfam" id="PF14824"/>
    </source>
</evidence>
<dbReference type="Gene3D" id="1.10.8.610">
    <property type="entry name" value="SirC, precorrin-2 dehydrogenase, C-terminal helical domain-like"/>
    <property type="match status" value="1"/>
</dbReference>
<dbReference type="GO" id="GO:0004325">
    <property type="term" value="F:ferrochelatase activity"/>
    <property type="evidence" value="ECO:0007669"/>
    <property type="project" value="InterPro"/>
</dbReference>
<evidence type="ECO:0000256" key="4">
    <source>
        <dbReference type="ARBA" id="ARBA00023027"/>
    </source>
</evidence>